<dbReference type="InterPro" id="IPR050855">
    <property type="entry name" value="NDM-1-like"/>
</dbReference>
<dbReference type="PANTHER" id="PTHR42951">
    <property type="entry name" value="METALLO-BETA-LACTAMASE DOMAIN-CONTAINING"/>
    <property type="match status" value="1"/>
</dbReference>
<dbReference type="SUPFAM" id="SSF56281">
    <property type="entry name" value="Metallo-hydrolase/oxidoreductase"/>
    <property type="match status" value="1"/>
</dbReference>
<evidence type="ECO:0000259" key="2">
    <source>
        <dbReference type="SMART" id="SM00849"/>
    </source>
</evidence>
<feature type="domain" description="Metallo-beta-lactamase" evidence="2">
    <location>
        <begin position="94"/>
        <end position="278"/>
    </location>
</feature>
<dbReference type="GO" id="GO:0017001">
    <property type="term" value="P:antibiotic catabolic process"/>
    <property type="evidence" value="ECO:0007669"/>
    <property type="project" value="UniProtKB-ARBA"/>
</dbReference>
<dbReference type="InterPro" id="IPR030829">
    <property type="entry name" value="SoxH-rel_PQQ_2"/>
</dbReference>
<dbReference type="KEGG" id="plia:E4191_15745"/>
<dbReference type="Pfam" id="PF00753">
    <property type="entry name" value="Lactamase_B"/>
    <property type="match status" value="1"/>
</dbReference>
<dbReference type="PANTHER" id="PTHR42951:SF4">
    <property type="entry name" value="ACYL-COENZYME A THIOESTERASE MBLAC2"/>
    <property type="match status" value="1"/>
</dbReference>
<keyword evidence="3" id="KW-0378">Hydrolase</keyword>
<dbReference type="GO" id="GO:0016787">
    <property type="term" value="F:hydrolase activity"/>
    <property type="evidence" value="ECO:0007669"/>
    <property type="project" value="UniProtKB-KW"/>
</dbReference>
<dbReference type="EMBL" id="CP038439">
    <property type="protein sequence ID" value="QBX35968.1"/>
    <property type="molecule type" value="Genomic_DNA"/>
</dbReference>
<dbReference type="NCBIfam" id="TIGR04559">
    <property type="entry name" value="SoxH_rel_PQQ_2"/>
    <property type="match status" value="1"/>
</dbReference>
<dbReference type="Proteomes" id="UP000296374">
    <property type="component" value="Chromosome"/>
</dbReference>
<reference evidence="4" key="1">
    <citation type="submission" date="2019-03" db="EMBL/GenBank/DDBJ databases">
        <authorList>
            <person name="Li J."/>
        </authorList>
    </citation>
    <scope>NUCLEOTIDE SEQUENCE [LARGE SCALE GENOMIC DNA]</scope>
    <source>
        <strain evidence="4">2251</strain>
    </source>
</reference>
<dbReference type="InterPro" id="IPR036866">
    <property type="entry name" value="RibonucZ/Hydroxyglut_hydro"/>
</dbReference>
<dbReference type="InterPro" id="IPR001279">
    <property type="entry name" value="Metallo-B-lactamas"/>
</dbReference>
<gene>
    <name evidence="3" type="ORF">E4191_15745</name>
</gene>
<name>A0A4P7HNS6_9RHOB</name>
<dbReference type="AlphaFoldDB" id="A0A4P7HNS6"/>
<comment type="similarity">
    <text evidence="1">Belongs to the metallo-beta-lactamase superfamily. Class-B beta-lactamase family.</text>
</comment>
<dbReference type="Gene3D" id="3.60.15.10">
    <property type="entry name" value="Ribonuclease Z/Hydroxyacylglutathione hydrolase-like"/>
    <property type="match status" value="1"/>
</dbReference>
<dbReference type="CDD" id="cd16282">
    <property type="entry name" value="metallo-hydrolase-like_MBL-fold"/>
    <property type="match status" value="1"/>
</dbReference>
<protein>
    <submittedName>
        <fullName evidence="3">Quinoprotein relay system zinc metallohydrolase 2</fullName>
    </submittedName>
</protein>
<evidence type="ECO:0000256" key="1">
    <source>
        <dbReference type="ARBA" id="ARBA00005250"/>
    </source>
</evidence>
<accession>A0A4P7HNS6</accession>
<evidence type="ECO:0000313" key="4">
    <source>
        <dbReference type="Proteomes" id="UP000296374"/>
    </source>
</evidence>
<dbReference type="SMART" id="SM00849">
    <property type="entry name" value="Lactamase_B"/>
    <property type="match status" value="1"/>
</dbReference>
<organism evidence="3 4">
    <name type="scientific">Paracoccus liaowanqingii</name>
    <dbReference type="NCBI Taxonomy" id="2560053"/>
    <lineage>
        <taxon>Bacteria</taxon>
        <taxon>Pseudomonadati</taxon>
        <taxon>Pseudomonadota</taxon>
        <taxon>Alphaproteobacteria</taxon>
        <taxon>Rhodobacterales</taxon>
        <taxon>Paracoccaceae</taxon>
        <taxon>Paracoccus</taxon>
    </lineage>
</organism>
<dbReference type="RefSeq" id="WP_135314232.1">
    <property type="nucleotide sequence ID" value="NZ_CP038439.1"/>
</dbReference>
<sequence length="352" mass="37492">MFHLILGACLAVSGDDCGQILLPKGDSPDLAGCMAQADRIVSDWLADRPDLTGGRAECRANADLPAADLRQVAPGVYVHFGTPRQMEETPDGRIANLGVVIGQGGVAVIDAGVSRAEGQALHVAIRRLTDLPIRHLILTHMHPDHVLGAEVMAEAGARITAHDALPLALEARSDSYLQSLQDLYPAPEWIGTRIALPDRLVADADRIDLGDRHLDLRAWPAAHTDSDLTVRDSATGVLFTGDLIFRDLTPVVDGSLQGWLDWMADDPAAGATLIVPGHGPAATSWPEAVDPQQDFLTALAAQTRDAIAAGLALSQAVPVIAEALQPYGTFWNSYPATVARNATAAYKELEWE</sequence>
<evidence type="ECO:0000313" key="3">
    <source>
        <dbReference type="EMBL" id="QBX35968.1"/>
    </source>
</evidence>
<proteinExistence type="inferred from homology"/>